<dbReference type="NCBIfam" id="TIGR03985">
    <property type="entry name" value="TIGR03985 family CRISPR-associated protein"/>
    <property type="match status" value="1"/>
</dbReference>
<dbReference type="EMBL" id="JTHE03000077">
    <property type="protein sequence ID" value="MCM1983749.1"/>
    <property type="molecule type" value="Genomic_DNA"/>
</dbReference>
<proteinExistence type="predicted"/>
<keyword evidence="3" id="KW-1185">Reference proteome</keyword>
<sequence>MTIPAPHIDILEQLSSQGSIASLNALKKTLRVWLILASIEDNPLALPIPFTYTQWHSAAIADQGMLNGELQDVYESSLADYLTRVGEVDLENWIQDYCDRYNCTPEFIEQRLRKQKPFLLRTQIPENQKRSLEYDFLQLKALGYLEELDANGQSVQNSQQGKQARYYRRSPKPLTRSKAIQSFTALKSHVLNGRYKHVDLRELLVIFEQPIQQQQRFFLDLDNVVAIEAGQKVSAIAQFLKHQVWQQNPIPPIQFTYNSRSRPGNRQMITFPLCLYYYQRAPYLMAYGQSPQPHLPEITWYNFRTEQISSPRVLSWATPDTLPPSLYQQYQQDALPTPDQIINALESAWGFEIGSPKQPVLLRFQRAFHDQYIHRSNRHETFKPLKTWQAQQQYLQTLDLTEPERQNLLGYLQRHPQDAYYKAIVRDNDNGLVMRLRAWGPNVEVLYPFHLRDRMARDIQQTYALYQAES</sequence>
<comment type="caution">
    <text evidence="2">The sequence shown here is derived from an EMBL/GenBank/DDBJ whole genome shotgun (WGS) entry which is preliminary data.</text>
</comment>
<organism evidence="2 3">
    <name type="scientific">Lyngbya confervoides BDU141951</name>
    <dbReference type="NCBI Taxonomy" id="1574623"/>
    <lineage>
        <taxon>Bacteria</taxon>
        <taxon>Bacillati</taxon>
        <taxon>Cyanobacteriota</taxon>
        <taxon>Cyanophyceae</taxon>
        <taxon>Oscillatoriophycideae</taxon>
        <taxon>Oscillatoriales</taxon>
        <taxon>Microcoleaceae</taxon>
        <taxon>Lyngbya</taxon>
    </lineage>
</organism>
<evidence type="ECO:0000313" key="2">
    <source>
        <dbReference type="EMBL" id="MCM1983749.1"/>
    </source>
</evidence>
<feature type="region of interest" description="Disordered" evidence="1">
    <location>
        <begin position="153"/>
        <end position="173"/>
    </location>
</feature>
<dbReference type="InterPro" id="IPR023816">
    <property type="entry name" value="CRISPR-assoc_CYA0889"/>
</dbReference>
<evidence type="ECO:0000313" key="3">
    <source>
        <dbReference type="Proteomes" id="UP000031561"/>
    </source>
</evidence>
<accession>A0ABD4T5E5</accession>
<feature type="compositionally biased region" description="Polar residues" evidence="1">
    <location>
        <begin position="153"/>
        <end position="162"/>
    </location>
</feature>
<evidence type="ECO:0000256" key="1">
    <source>
        <dbReference type="SAM" id="MobiDB-lite"/>
    </source>
</evidence>
<dbReference type="AlphaFoldDB" id="A0ABD4T5E5"/>
<reference evidence="2 3" key="1">
    <citation type="journal article" date="2015" name="Genome Announc.">
        <title>Draft Genome Sequence of Filamentous Marine Cyanobacterium Lyngbya confervoides Strain BDU141951.</title>
        <authorList>
            <person name="Chandrababunaidu M.M."/>
            <person name="Sen D."/>
            <person name="Tripathy S."/>
        </authorList>
    </citation>
    <scope>NUCLEOTIDE SEQUENCE [LARGE SCALE GENOMIC DNA]</scope>
    <source>
        <strain evidence="2 3">BDU141951</strain>
    </source>
</reference>
<protein>
    <submittedName>
        <fullName evidence="2">TIGR03985 family CRISPR-associated protein</fullName>
    </submittedName>
</protein>
<gene>
    <name evidence="2" type="ORF">QQ91_0013065</name>
</gene>
<dbReference type="RefSeq" id="WP_166282714.1">
    <property type="nucleotide sequence ID" value="NZ_JTHE03000077.1"/>
</dbReference>
<name>A0ABD4T5E5_9CYAN</name>
<dbReference type="Proteomes" id="UP000031561">
    <property type="component" value="Unassembled WGS sequence"/>
</dbReference>